<dbReference type="EMBL" id="MGKJ01000006">
    <property type="protein sequence ID" value="OGN25051.1"/>
    <property type="molecule type" value="Genomic_DNA"/>
</dbReference>
<accession>A0A1F8GIC1</accession>
<dbReference type="GO" id="GO:0030246">
    <property type="term" value="F:carbohydrate binding"/>
    <property type="evidence" value="ECO:0007669"/>
    <property type="project" value="InterPro"/>
</dbReference>
<protein>
    <recommendedName>
        <fullName evidence="2">Cohesin domain-containing protein</fullName>
    </recommendedName>
</protein>
<dbReference type="InterPro" id="IPR008965">
    <property type="entry name" value="CBM2/CBM3_carb-bd_dom_sf"/>
</dbReference>
<proteinExistence type="predicted"/>
<evidence type="ECO:0000259" key="2">
    <source>
        <dbReference type="Pfam" id="PF00963"/>
    </source>
</evidence>
<dbReference type="CDD" id="cd08547">
    <property type="entry name" value="Type_II_cohesin"/>
    <property type="match status" value="1"/>
</dbReference>
<dbReference type="InterPro" id="IPR002102">
    <property type="entry name" value="Cohesin_dom"/>
</dbReference>
<dbReference type="Gene3D" id="2.60.40.680">
    <property type="match status" value="1"/>
</dbReference>
<keyword evidence="1" id="KW-0812">Transmembrane</keyword>
<feature type="transmembrane region" description="Helical" evidence="1">
    <location>
        <begin position="564"/>
        <end position="590"/>
    </location>
</feature>
<comment type="caution">
    <text evidence="3">The sequence shown here is derived from an EMBL/GenBank/DDBJ whole genome shotgun (WGS) entry which is preliminary data.</text>
</comment>
<keyword evidence="1" id="KW-1133">Transmembrane helix</keyword>
<name>A0A1F8GIC1_9BACT</name>
<evidence type="ECO:0000256" key="1">
    <source>
        <dbReference type="SAM" id="Phobius"/>
    </source>
</evidence>
<dbReference type="STRING" id="1802695.A3A13_03290"/>
<dbReference type="AlphaFoldDB" id="A0A1F8GIC1"/>
<keyword evidence="1" id="KW-0472">Membrane</keyword>
<evidence type="ECO:0000313" key="4">
    <source>
        <dbReference type="Proteomes" id="UP000178911"/>
    </source>
</evidence>
<evidence type="ECO:0000313" key="3">
    <source>
        <dbReference type="EMBL" id="OGN25051.1"/>
    </source>
</evidence>
<dbReference type="GO" id="GO:0000272">
    <property type="term" value="P:polysaccharide catabolic process"/>
    <property type="evidence" value="ECO:0007669"/>
    <property type="project" value="InterPro"/>
</dbReference>
<sequence length="672" mass="74024">MLKGCVVLKKDCAIAFRHKLCVGIKEGFLKLKIRIFTTIGVVVLVFILPNFSNAATLFLSPSSGNYNSGGQMSVSVRINTESEAINAVDGTIGFNPDILEVSSVTKGTAVSLWVQEPSYSNKAGNVNFGGVILNPGYYGSNGNILTINFRAKGSGKAEISFKAGSVLANDGYGTNVLKAMSGASFNINVSSSQQLQDYPAQAPIAISDFEIFSSTHPDQDKWYSNNNPLFKWNVLSGVSEVILVLSRRANSPPIISYSPPISEKLLTDLDEGEWYLNARFRTAAGLGPITSFRFNIDTVVPRPFNIVRLDVDDLTNPRPELLFETSDATSGIDRYELTINGGKPVNILPNEASRVYAMPLQRPGEKTVEIKVIDKAGNSVSSMTKIIVKSVPIPKPKIKDIILLGIEADKAAIIKEETEAGALVREVLVREVLVREVLVREVLVRGEIEQEVLVEEMAAQKTVKVKAVVGDTFKLKSNNILGQISESQKSDELDLIKTIESPTDEDGGFEIKIDDLGVGTYIIRTYGKDERGAVSDTFSDVVLKVVDRSVFTQFVGRISNIFDWFVNLLSGGWFLIAVGMAIASLAILVAKRVIPFIINETSKIKFIASEYQVSKKLKKLDSKTKLELKILEKDIKKELELLNKIASHRSLHSDEQYLRNKLEKYYSILRKL</sequence>
<organism evidence="3 4">
    <name type="scientific">Candidatus Yanofskybacteria bacterium RIFCSPLOWO2_01_FULL_43_22</name>
    <dbReference type="NCBI Taxonomy" id="1802695"/>
    <lineage>
        <taxon>Bacteria</taxon>
        <taxon>Candidatus Yanofskyibacteriota</taxon>
    </lineage>
</organism>
<gene>
    <name evidence="3" type="ORF">A3A13_03290</name>
</gene>
<feature type="transmembrane region" description="Helical" evidence="1">
    <location>
        <begin position="35"/>
        <end position="59"/>
    </location>
</feature>
<dbReference type="Pfam" id="PF00963">
    <property type="entry name" value="Cohesin"/>
    <property type="match status" value="1"/>
</dbReference>
<reference evidence="3 4" key="1">
    <citation type="journal article" date="2016" name="Nat. Commun.">
        <title>Thousands of microbial genomes shed light on interconnected biogeochemical processes in an aquifer system.</title>
        <authorList>
            <person name="Anantharaman K."/>
            <person name="Brown C.T."/>
            <person name="Hug L.A."/>
            <person name="Sharon I."/>
            <person name="Castelle C.J."/>
            <person name="Probst A.J."/>
            <person name="Thomas B.C."/>
            <person name="Singh A."/>
            <person name="Wilkins M.J."/>
            <person name="Karaoz U."/>
            <person name="Brodie E.L."/>
            <person name="Williams K.H."/>
            <person name="Hubbard S.S."/>
            <person name="Banfield J.F."/>
        </authorList>
    </citation>
    <scope>NUCLEOTIDE SEQUENCE [LARGE SCALE GENOMIC DNA]</scope>
</reference>
<feature type="domain" description="Cohesin" evidence="2">
    <location>
        <begin position="67"/>
        <end position="171"/>
    </location>
</feature>
<dbReference type="Proteomes" id="UP000178911">
    <property type="component" value="Unassembled WGS sequence"/>
</dbReference>
<dbReference type="SUPFAM" id="SSF49384">
    <property type="entry name" value="Carbohydrate-binding domain"/>
    <property type="match status" value="1"/>
</dbReference>